<dbReference type="Gene3D" id="3.50.50.60">
    <property type="entry name" value="FAD/NAD(P)-binding domain"/>
    <property type="match status" value="2"/>
</dbReference>
<reference evidence="7 8" key="1">
    <citation type="submission" date="2015-01" db="EMBL/GenBank/DDBJ databases">
        <title>The Genome Sequence of Rhinocladiella mackenzie CBS 650.93.</title>
        <authorList>
            <consortium name="The Broad Institute Genomics Platform"/>
            <person name="Cuomo C."/>
            <person name="de Hoog S."/>
            <person name="Gorbushina A."/>
            <person name="Stielow B."/>
            <person name="Teixiera M."/>
            <person name="Abouelleil A."/>
            <person name="Chapman S.B."/>
            <person name="Priest M."/>
            <person name="Young S.K."/>
            <person name="Wortman J."/>
            <person name="Nusbaum C."/>
            <person name="Birren B."/>
        </authorList>
    </citation>
    <scope>NUCLEOTIDE SEQUENCE [LARGE SCALE GENOMIC DNA]</scope>
    <source>
        <strain evidence="7 8">CBS 650.93</strain>
    </source>
</reference>
<dbReference type="InterPro" id="IPR020946">
    <property type="entry name" value="Flavin_mOase-like"/>
</dbReference>
<organism evidence="7 8">
    <name type="scientific">Rhinocladiella mackenziei CBS 650.93</name>
    <dbReference type="NCBI Taxonomy" id="1442369"/>
    <lineage>
        <taxon>Eukaryota</taxon>
        <taxon>Fungi</taxon>
        <taxon>Dikarya</taxon>
        <taxon>Ascomycota</taxon>
        <taxon>Pezizomycotina</taxon>
        <taxon>Eurotiomycetes</taxon>
        <taxon>Chaetothyriomycetidae</taxon>
        <taxon>Chaetothyriales</taxon>
        <taxon>Herpotrichiellaceae</taxon>
        <taxon>Rhinocladiella</taxon>
    </lineage>
</organism>
<dbReference type="GeneID" id="25295477"/>
<dbReference type="GO" id="GO:0050660">
    <property type="term" value="F:flavin adenine dinucleotide binding"/>
    <property type="evidence" value="ECO:0007669"/>
    <property type="project" value="InterPro"/>
</dbReference>
<dbReference type="EMBL" id="KN847479">
    <property type="protein sequence ID" value="KIX03853.1"/>
    <property type="molecule type" value="Genomic_DNA"/>
</dbReference>
<keyword evidence="6" id="KW-0472">Membrane</keyword>
<protein>
    <recommendedName>
        <fullName evidence="9">L-ornithine N(5)-oxygenase</fullName>
    </recommendedName>
</protein>
<dbReference type="PANTHER" id="PTHR42877">
    <property type="entry name" value="L-ORNITHINE N(5)-MONOOXYGENASE-RELATED"/>
    <property type="match status" value="1"/>
</dbReference>
<accession>A0A0D2H099</accession>
<comment type="cofactor">
    <cofactor evidence="1">
        <name>FAD</name>
        <dbReference type="ChEBI" id="CHEBI:57692"/>
    </cofactor>
</comment>
<dbReference type="VEuPathDB" id="FungiDB:Z518_07406"/>
<proteinExistence type="inferred from homology"/>
<evidence type="ECO:0000256" key="5">
    <source>
        <dbReference type="ARBA" id="ARBA00023002"/>
    </source>
</evidence>
<keyword evidence="6" id="KW-0812">Transmembrane</keyword>
<keyword evidence="3" id="KW-0285">Flavoprotein</keyword>
<sequence>MGDIGNTPYTYPDTPIGATRPLRVVCMGAGYSGLMMAIIMRSKMMDSNLEFQIYEKNADQGGTWLVNRYPGCQCDIPAHNYEFSFEPFAEWPNYYATSEQIHEYMRMVFEKYRCEEFCKFHHKIVSATWNDREGKWELGVESKDDIFTDICDVFINAGGVLDNWKWPDIPGIETFKGKLMHSASWDQGFDFTDKSVAVIGIGSSGIQILPQVAKKARHTTLFARSQTWITPSAGITEPGPDDPDVDDALNYSEKELARFKKDPNYLLQHRKSLQDGRIQGFKQFILGSPGQKEAMMMFSASMNERLGKSEKGRRIARQLIPEFPVGCRRLTPGQGFLETLLEDRVTLEWKNLDRLTENGILTKDGRLVECDAICCATGFDNSFKPRFPVIGKGNVALADQWSDTPEGYFGIAVSGFPNYFTFIGPNSPISNGSLVQAIQMAGIYIAKCISKIQTQSVKSMDVTPEAQADFNEHCRIYLANTVWSSSCSSWYKQGTTNGKVVAVYCGSSYHFIEALKEPRWEDYRFEYLGPAGRSNRFVYLGNGMTLCETRGKSVGATQTLNFEEYWNLFNLPNILA</sequence>
<dbReference type="Proteomes" id="UP000053617">
    <property type="component" value="Unassembled WGS sequence"/>
</dbReference>
<dbReference type="InterPro" id="IPR051209">
    <property type="entry name" value="FAD-bind_Monooxygenase_sf"/>
</dbReference>
<evidence type="ECO:0000256" key="6">
    <source>
        <dbReference type="SAM" id="Phobius"/>
    </source>
</evidence>
<dbReference type="Pfam" id="PF00743">
    <property type="entry name" value="FMO-like"/>
    <property type="match status" value="1"/>
</dbReference>
<dbReference type="RefSeq" id="XP_013270989.1">
    <property type="nucleotide sequence ID" value="XM_013415535.1"/>
</dbReference>
<evidence type="ECO:0000313" key="7">
    <source>
        <dbReference type="EMBL" id="KIX03853.1"/>
    </source>
</evidence>
<gene>
    <name evidence="7" type="ORF">Z518_07406</name>
</gene>
<dbReference type="InterPro" id="IPR036188">
    <property type="entry name" value="FAD/NAD-bd_sf"/>
</dbReference>
<dbReference type="SUPFAM" id="SSF51905">
    <property type="entry name" value="FAD/NAD(P)-binding domain"/>
    <property type="match status" value="3"/>
</dbReference>
<comment type="similarity">
    <text evidence="2">Belongs to the FAD-binding monooxygenase family.</text>
</comment>
<evidence type="ECO:0000256" key="2">
    <source>
        <dbReference type="ARBA" id="ARBA00010139"/>
    </source>
</evidence>
<dbReference type="GO" id="GO:0004499">
    <property type="term" value="F:N,N-dimethylaniline monooxygenase activity"/>
    <property type="evidence" value="ECO:0007669"/>
    <property type="project" value="InterPro"/>
</dbReference>
<name>A0A0D2H099_9EURO</name>
<dbReference type="OrthoDB" id="74360at2759"/>
<evidence type="ECO:0000256" key="3">
    <source>
        <dbReference type="ARBA" id="ARBA00022630"/>
    </source>
</evidence>
<evidence type="ECO:0008006" key="9">
    <source>
        <dbReference type="Google" id="ProtNLM"/>
    </source>
</evidence>
<evidence type="ECO:0000256" key="1">
    <source>
        <dbReference type="ARBA" id="ARBA00001974"/>
    </source>
</evidence>
<keyword evidence="6" id="KW-1133">Transmembrane helix</keyword>
<evidence type="ECO:0000256" key="4">
    <source>
        <dbReference type="ARBA" id="ARBA00022827"/>
    </source>
</evidence>
<keyword evidence="4" id="KW-0274">FAD</keyword>
<keyword evidence="5" id="KW-0560">Oxidoreductase</keyword>
<dbReference type="HOGENOM" id="CLU_006937_6_1_1"/>
<dbReference type="AlphaFoldDB" id="A0A0D2H099"/>
<dbReference type="GO" id="GO:0050661">
    <property type="term" value="F:NADP binding"/>
    <property type="evidence" value="ECO:0007669"/>
    <property type="project" value="InterPro"/>
</dbReference>
<dbReference type="PANTHER" id="PTHR42877:SF7">
    <property type="entry name" value="FLAVIN-BINDING MONOOXYGENASE-RELATED"/>
    <property type="match status" value="1"/>
</dbReference>
<keyword evidence="8" id="KW-1185">Reference proteome</keyword>
<feature type="transmembrane region" description="Helical" evidence="6">
    <location>
        <begin position="20"/>
        <end position="39"/>
    </location>
</feature>
<evidence type="ECO:0000313" key="8">
    <source>
        <dbReference type="Proteomes" id="UP000053617"/>
    </source>
</evidence>